<comment type="caution">
    <text evidence="2">The sequence shown here is derived from an EMBL/GenBank/DDBJ whole genome shotgun (WGS) entry which is preliminary data.</text>
</comment>
<evidence type="ECO:0000313" key="3">
    <source>
        <dbReference type="Proteomes" id="UP000027238"/>
    </source>
</evidence>
<organism evidence="2 3">
    <name type="scientific">Colletotrichum sublineola</name>
    <name type="common">Sorghum anthracnose fungus</name>
    <dbReference type="NCBI Taxonomy" id="1173701"/>
    <lineage>
        <taxon>Eukaryota</taxon>
        <taxon>Fungi</taxon>
        <taxon>Dikarya</taxon>
        <taxon>Ascomycota</taxon>
        <taxon>Pezizomycotina</taxon>
        <taxon>Sordariomycetes</taxon>
        <taxon>Hypocreomycetidae</taxon>
        <taxon>Glomerellales</taxon>
        <taxon>Glomerellaceae</taxon>
        <taxon>Colletotrichum</taxon>
        <taxon>Colletotrichum graminicola species complex</taxon>
    </lineage>
</organism>
<evidence type="ECO:0000256" key="1">
    <source>
        <dbReference type="SAM" id="MobiDB-lite"/>
    </source>
</evidence>
<dbReference type="eggNOG" id="KOG0470">
    <property type="taxonomic scope" value="Eukaryota"/>
</dbReference>
<evidence type="ECO:0000313" key="2">
    <source>
        <dbReference type="EMBL" id="KDN63612.1"/>
    </source>
</evidence>
<feature type="non-terminal residue" evidence="2">
    <location>
        <position position="67"/>
    </location>
</feature>
<dbReference type="Proteomes" id="UP000027238">
    <property type="component" value="Unassembled WGS sequence"/>
</dbReference>
<accession>A0A066X3T1</accession>
<dbReference type="AlphaFoldDB" id="A0A066X3T1"/>
<keyword evidence="3" id="KW-1185">Reference proteome</keyword>
<feature type="region of interest" description="Disordered" evidence="1">
    <location>
        <begin position="1"/>
        <end position="29"/>
    </location>
</feature>
<dbReference type="EMBL" id="JMSE01001207">
    <property type="protein sequence ID" value="KDN63612.1"/>
    <property type="molecule type" value="Genomic_DNA"/>
</dbReference>
<name>A0A066X3T1_COLSU</name>
<proteinExistence type="predicted"/>
<reference evidence="3" key="1">
    <citation type="journal article" date="2014" name="Genome Announc.">
        <title>Draft genome sequence of Colletotrichum sublineola, a destructive pathogen of cultivated sorghum.</title>
        <authorList>
            <person name="Baroncelli R."/>
            <person name="Sanz-Martin J.M."/>
            <person name="Rech G.E."/>
            <person name="Sukno S.A."/>
            <person name="Thon M.R."/>
        </authorList>
    </citation>
    <scope>NUCLEOTIDE SEQUENCE [LARGE SCALE GENOMIC DNA]</scope>
    <source>
        <strain evidence="3">TX430BB</strain>
    </source>
</reference>
<protein>
    <submittedName>
        <fullName evidence="2">Uncharacterized protein</fullName>
    </submittedName>
</protein>
<sequence>MAAVVEKSSNSIALNGPSGAADDFPTDGTGVVKLDPWLSPFQDSLKRRYARAQDWIQKINESEGGLD</sequence>
<dbReference type="OrthoDB" id="196493at2759"/>
<gene>
    <name evidence="2" type="ORF">CSUB01_02291</name>
</gene>
<dbReference type="HOGENOM" id="CLU_2819433_0_0_1"/>
<dbReference type="STRING" id="1173701.A0A066X3T1"/>